<comment type="subcellular location">
    <subcellularLocation>
        <location evidence="1">Endoplasmic reticulum membrane</location>
        <topology evidence="1">Peripheral membrane protein</topology>
    </subcellularLocation>
    <subcellularLocation>
        <location evidence="2">Preautophagosomal structure membrane</location>
        <topology evidence="2">Peripheral membrane protein</topology>
    </subcellularLocation>
</comment>
<evidence type="ECO:0000256" key="5">
    <source>
        <dbReference type="ARBA" id="ARBA00022448"/>
    </source>
</evidence>
<keyword evidence="9" id="KW-0472">Membrane</keyword>
<evidence type="ECO:0000256" key="11">
    <source>
        <dbReference type="ARBA" id="ARBA00024615"/>
    </source>
</evidence>
<keyword evidence="5" id="KW-0813">Transport</keyword>
<protein>
    <recommendedName>
        <fullName evidence="4">Autophagy-related protein 2</fullName>
    </recommendedName>
</protein>
<dbReference type="GO" id="GO:0061908">
    <property type="term" value="C:phagophore"/>
    <property type="evidence" value="ECO:0007669"/>
    <property type="project" value="TreeGrafter"/>
</dbReference>
<dbReference type="GO" id="GO:0061723">
    <property type="term" value="P:glycophagy"/>
    <property type="evidence" value="ECO:0007669"/>
    <property type="project" value="TreeGrafter"/>
</dbReference>
<name>D3B9T1_HETP5</name>
<dbReference type="PANTHER" id="PTHR13190:SF1">
    <property type="entry name" value="AUTOPHAGY-RELATED 2, ISOFORM A"/>
    <property type="match status" value="1"/>
</dbReference>
<feature type="region of interest" description="Disordered" evidence="12">
    <location>
        <begin position="19"/>
        <end position="70"/>
    </location>
</feature>
<dbReference type="GO" id="GO:0005789">
    <property type="term" value="C:endoplasmic reticulum membrane"/>
    <property type="evidence" value="ECO:0007669"/>
    <property type="project" value="UniProtKB-SubCell"/>
</dbReference>
<proteinExistence type="inferred from homology"/>
<comment type="catalytic activity">
    <reaction evidence="11">
        <text>a 1,2-diacyl-sn-glycero-3-phosphoethanolamine(in) = a 1,2-diacyl-sn-glycero-3-phosphoethanolamine(out)</text>
        <dbReference type="Rhea" id="RHEA:38895"/>
        <dbReference type="ChEBI" id="CHEBI:64612"/>
    </reaction>
</comment>
<evidence type="ECO:0000256" key="7">
    <source>
        <dbReference type="ARBA" id="ARBA00023006"/>
    </source>
</evidence>
<comment type="catalytic activity">
    <reaction evidence="10">
        <text>a 1,2-diacyl-sn-glycero-3-phospho-L-serine(in) = a 1,2-diacyl-sn-glycero-3-phospho-L-serine(out)</text>
        <dbReference type="Rhea" id="RHEA:38663"/>
        <dbReference type="ChEBI" id="CHEBI:57262"/>
    </reaction>
</comment>
<dbReference type="GO" id="GO:0000422">
    <property type="term" value="P:autophagy of mitochondrion"/>
    <property type="evidence" value="ECO:0007669"/>
    <property type="project" value="TreeGrafter"/>
</dbReference>
<dbReference type="GO" id="GO:0006869">
    <property type="term" value="P:lipid transport"/>
    <property type="evidence" value="ECO:0007669"/>
    <property type="project" value="UniProtKB-KW"/>
</dbReference>
<keyword evidence="14" id="KW-1185">Reference proteome</keyword>
<evidence type="ECO:0000256" key="2">
    <source>
        <dbReference type="ARBA" id="ARBA00004623"/>
    </source>
</evidence>
<evidence type="ECO:0000256" key="3">
    <source>
        <dbReference type="ARBA" id="ARBA00009714"/>
    </source>
</evidence>
<feature type="compositionally biased region" description="Gly residues" evidence="12">
    <location>
        <begin position="24"/>
        <end position="43"/>
    </location>
</feature>
<dbReference type="PANTHER" id="PTHR13190">
    <property type="entry name" value="AUTOPHAGY-RELATED 2, ISOFORM A"/>
    <property type="match status" value="1"/>
</dbReference>
<dbReference type="EMBL" id="ADBJ01000022">
    <property type="protein sequence ID" value="EFA81993.1"/>
    <property type="molecule type" value="Genomic_DNA"/>
</dbReference>
<feature type="compositionally biased region" description="Low complexity" evidence="12">
    <location>
        <begin position="44"/>
        <end position="68"/>
    </location>
</feature>
<dbReference type="GO" id="GO:0043495">
    <property type="term" value="F:protein-membrane adaptor activity"/>
    <property type="evidence" value="ECO:0007669"/>
    <property type="project" value="TreeGrafter"/>
</dbReference>
<organism evidence="13 14">
    <name type="scientific">Heterostelium pallidum (strain ATCC 26659 / Pp 5 / PN500)</name>
    <name type="common">Cellular slime mold</name>
    <name type="synonym">Polysphondylium pallidum</name>
    <dbReference type="NCBI Taxonomy" id="670386"/>
    <lineage>
        <taxon>Eukaryota</taxon>
        <taxon>Amoebozoa</taxon>
        <taxon>Evosea</taxon>
        <taxon>Eumycetozoa</taxon>
        <taxon>Dictyostelia</taxon>
        <taxon>Acytosteliales</taxon>
        <taxon>Acytosteliaceae</taxon>
        <taxon>Heterostelium</taxon>
    </lineage>
</organism>
<dbReference type="GO" id="GO:0034045">
    <property type="term" value="C:phagophore assembly site membrane"/>
    <property type="evidence" value="ECO:0007669"/>
    <property type="project" value="UniProtKB-SubCell"/>
</dbReference>
<evidence type="ECO:0000256" key="1">
    <source>
        <dbReference type="ARBA" id="ARBA00004406"/>
    </source>
</evidence>
<evidence type="ECO:0000256" key="4">
    <source>
        <dbReference type="ARBA" id="ARBA00018070"/>
    </source>
</evidence>
<dbReference type="Pfam" id="PF13329">
    <property type="entry name" value="ATG2_CAD"/>
    <property type="match status" value="1"/>
</dbReference>
<dbReference type="InParanoid" id="D3B9T1"/>
<keyword evidence="8" id="KW-0445">Lipid transport</keyword>
<dbReference type="GeneID" id="31360714"/>
<accession>D3B9T1</accession>
<evidence type="ECO:0000256" key="10">
    <source>
        <dbReference type="ARBA" id="ARBA00024479"/>
    </source>
</evidence>
<evidence type="ECO:0000256" key="9">
    <source>
        <dbReference type="ARBA" id="ARBA00023136"/>
    </source>
</evidence>
<evidence type="ECO:0000256" key="12">
    <source>
        <dbReference type="SAM" id="MobiDB-lite"/>
    </source>
</evidence>
<comment type="caution">
    <text evidence="13">The sequence shown here is derived from an EMBL/GenBank/DDBJ whole genome shotgun (WGS) entry which is preliminary data.</text>
</comment>
<sequence>MAVGTQGLLETADQALSAKYQSGGNSGGSGNVAGNYSGGGSGSGNYQNYNNSQQQQNYNNSSSSSSSSLFNLQSKFSDQPIDTKEGIQHAYESVSREIKSAAHTIIAIPMKEYHQKGTKGYMKSMVKAVPIAIIRPMIGLTEGVSKTLLGVRNQIDPQKKAEMDNKYKKVVFH</sequence>
<evidence type="ECO:0000256" key="8">
    <source>
        <dbReference type="ARBA" id="ARBA00023055"/>
    </source>
</evidence>
<dbReference type="GO" id="GO:0061709">
    <property type="term" value="P:reticulophagy"/>
    <property type="evidence" value="ECO:0007669"/>
    <property type="project" value="TreeGrafter"/>
</dbReference>
<dbReference type="GO" id="GO:0000045">
    <property type="term" value="P:autophagosome assembly"/>
    <property type="evidence" value="ECO:0007669"/>
    <property type="project" value="TreeGrafter"/>
</dbReference>
<dbReference type="InterPro" id="IPR026849">
    <property type="entry name" value="ATG2"/>
</dbReference>
<gene>
    <name evidence="13" type="ORF">PPL_05228</name>
</gene>
<dbReference type="AlphaFoldDB" id="D3B9T1"/>
<dbReference type="Proteomes" id="UP000001396">
    <property type="component" value="Unassembled WGS sequence"/>
</dbReference>
<dbReference type="GO" id="GO:0032266">
    <property type="term" value="F:phosphatidylinositol-3-phosphate binding"/>
    <property type="evidence" value="ECO:0007669"/>
    <property type="project" value="TreeGrafter"/>
</dbReference>
<evidence type="ECO:0000256" key="6">
    <source>
        <dbReference type="ARBA" id="ARBA00022824"/>
    </source>
</evidence>
<keyword evidence="6" id="KW-0256">Endoplasmic reticulum</keyword>
<reference evidence="13 14" key="1">
    <citation type="journal article" date="2011" name="Genome Res.">
        <title>Phylogeny-wide analysis of social amoeba genomes highlights ancient origins for complex intercellular communication.</title>
        <authorList>
            <person name="Heidel A.J."/>
            <person name="Lawal H.M."/>
            <person name="Felder M."/>
            <person name="Schilde C."/>
            <person name="Helps N.R."/>
            <person name="Tunggal B."/>
            <person name="Rivero F."/>
            <person name="John U."/>
            <person name="Schleicher M."/>
            <person name="Eichinger L."/>
            <person name="Platzer M."/>
            <person name="Noegel A.A."/>
            <person name="Schaap P."/>
            <person name="Gloeckner G."/>
        </authorList>
    </citation>
    <scope>NUCLEOTIDE SEQUENCE [LARGE SCALE GENOMIC DNA]</scope>
    <source>
        <strain evidence="14">ATCC 26659 / Pp 5 / PN500</strain>
    </source>
</reference>
<keyword evidence="7" id="KW-0072">Autophagy</keyword>
<comment type="similarity">
    <text evidence="3">Belongs to the ATG2 family.</text>
</comment>
<dbReference type="RefSeq" id="XP_020434110.1">
    <property type="nucleotide sequence ID" value="XM_020576121.1"/>
</dbReference>
<dbReference type="STRING" id="670386.D3B9T1"/>
<evidence type="ECO:0000313" key="14">
    <source>
        <dbReference type="Proteomes" id="UP000001396"/>
    </source>
</evidence>
<evidence type="ECO:0000313" key="13">
    <source>
        <dbReference type="EMBL" id="EFA81993.1"/>
    </source>
</evidence>
<dbReference type="GO" id="GO:0034727">
    <property type="term" value="P:piecemeal microautophagy of the nucleus"/>
    <property type="evidence" value="ECO:0007669"/>
    <property type="project" value="TreeGrafter"/>
</dbReference>